<evidence type="ECO:0000259" key="1">
    <source>
        <dbReference type="Pfam" id="PF01266"/>
    </source>
</evidence>
<accession>A0ABR4P5H3</accession>
<dbReference type="PANTHER" id="PTHR13847">
    <property type="entry name" value="SARCOSINE DEHYDROGENASE-RELATED"/>
    <property type="match status" value="1"/>
</dbReference>
<dbReference type="PANTHER" id="PTHR13847:SF279">
    <property type="entry name" value="FAD DEPENDENT OXIDOREDUCTASE DOMAIN-CONTAINING PROTEIN-RELATED"/>
    <property type="match status" value="1"/>
</dbReference>
<sequence>MSKSFPVPDATLPFWRTELHELDNHRSTKELPTETDVLIIGSGYAGASTAYHLLDNNPSPPSIVILEARQACSGATGRNGGHLKPDVYFNVLKYSHQYGAENAAEVARFEAANIPAVKDLVEKENIDCDFHLTRAIDVCLDEEQAKETITSYRELVKIGIAPLGDVHFIDGQNAERVTGVKGALCGWSFTAGHVWPYKLVMHLLSLVVKKGANLQTTTPVTSVSETQDLDGRWTVKTTRGEIKAKKVVFASNAYTSAIASQFTDKIVPVRGICSRIVTPKDKAPPFLPNTYSLRYGPSLYDYLIPRPDGSIVVGGAKQEFWHNKEWWYNVTDDSKLIEPAKNYFDGLMQKRFTGWEESGAYTDKVWTGIMGYSSDYMPYVGNVPGKPGQIIIAGFSGHGMPLIFLSAVGVAKILRKDVEFKDTGIPKLFEPTVERLSSTKNDILDGLATSGPPASRL</sequence>
<name>A0ABR4P5H3_9HELO</name>
<dbReference type="Gene3D" id="3.30.9.10">
    <property type="entry name" value="D-Amino Acid Oxidase, subunit A, domain 2"/>
    <property type="match status" value="1"/>
</dbReference>
<reference evidence="2 3" key="1">
    <citation type="submission" date="2024-06" db="EMBL/GenBank/DDBJ databases">
        <title>Complete genome of Phlyctema vagabunda strain 19-DSS-EL-015.</title>
        <authorList>
            <person name="Fiorenzani C."/>
        </authorList>
    </citation>
    <scope>NUCLEOTIDE SEQUENCE [LARGE SCALE GENOMIC DNA]</scope>
    <source>
        <strain evidence="2 3">19-DSS-EL-015</strain>
    </source>
</reference>
<dbReference type="Pfam" id="PF01266">
    <property type="entry name" value="DAO"/>
    <property type="match status" value="1"/>
</dbReference>
<proteinExistence type="predicted"/>
<gene>
    <name evidence="2" type="ORF">PVAG01_10277</name>
</gene>
<dbReference type="InterPro" id="IPR036188">
    <property type="entry name" value="FAD/NAD-bd_sf"/>
</dbReference>
<evidence type="ECO:0000313" key="3">
    <source>
        <dbReference type="Proteomes" id="UP001629113"/>
    </source>
</evidence>
<evidence type="ECO:0000313" key="2">
    <source>
        <dbReference type="EMBL" id="KAL3418561.1"/>
    </source>
</evidence>
<protein>
    <submittedName>
        <fullName evidence="2">FAD dependent oxidoreductase superfamily protein</fullName>
    </submittedName>
</protein>
<organism evidence="2 3">
    <name type="scientific">Phlyctema vagabunda</name>
    <dbReference type="NCBI Taxonomy" id="108571"/>
    <lineage>
        <taxon>Eukaryota</taxon>
        <taxon>Fungi</taxon>
        <taxon>Dikarya</taxon>
        <taxon>Ascomycota</taxon>
        <taxon>Pezizomycotina</taxon>
        <taxon>Leotiomycetes</taxon>
        <taxon>Helotiales</taxon>
        <taxon>Dermateaceae</taxon>
        <taxon>Phlyctema</taxon>
    </lineage>
</organism>
<dbReference type="SUPFAM" id="SSF51905">
    <property type="entry name" value="FAD/NAD(P)-binding domain"/>
    <property type="match status" value="1"/>
</dbReference>
<keyword evidence="3" id="KW-1185">Reference proteome</keyword>
<dbReference type="Proteomes" id="UP001629113">
    <property type="component" value="Unassembled WGS sequence"/>
</dbReference>
<dbReference type="EMBL" id="JBFCZG010000009">
    <property type="protein sequence ID" value="KAL3418561.1"/>
    <property type="molecule type" value="Genomic_DNA"/>
</dbReference>
<dbReference type="InterPro" id="IPR006076">
    <property type="entry name" value="FAD-dep_OxRdtase"/>
</dbReference>
<feature type="domain" description="FAD dependent oxidoreductase" evidence="1">
    <location>
        <begin position="36"/>
        <end position="411"/>
    </location>
</feature>
<comment type="caution">
    <text evidence="2">The sequence shown here is derived from an EMBL/GenBank/DDBJ whole genome shotgun (WGS) entry which is preliminary data.</text>
</comment>
<dbReference type="Gene3D" id="3.50.50.60">
    <property type="entry name" value="FAD/NAD(P)-binding domain"/>
    <property type="match status" value="1"/>
</dbReference>